<feature type="transmembrane region" description="Helical" evidence="1">
    <location>
        <begin position="407"/>
        <end position="430"/>
    </location>
</feature>
<feature type="transmembrane region" description="Helical" evidence="1">
    <location>
        <begin position="54"/>
        <end position="74"/>
    </location>
</feature>
<dbReference type="AlphaFoldDB" id="A0AAV4B4L3"/>
<keyword evidence="1" id="KW-1133">Transmembrane helix</keyword>
<comment type="caution">
    <text evidence="2">The sequence shown here is derived from an EMBL/GenBank/DDBJ whole genome shotgun (WGS) entry which is preliminary data.</text>
</comment>
<gene>
    <name evidence="2" type="ORF">PoB_004104500</name>
</gene>
<sequence>MDTIDWDAREKAWKALTTIIIFLIIVENIHLLIKIVRAAGGPANVLMSPRGPRFQTFISLIIGDILVALFPLVIQAMMLFDNIENISCESRVLSQIYLIFIMPFVYGMGLVVLAVECILFRKRMRAASPSRDYRSAIISLAVGSVPWILGVTVALPLCMAGVDYCAYGSTENTLTVGRQRAMISVCLLLPVALDFVFAFANLQNDANPCEPSTFLVLDQCPTTTQQRHTNILLNAPSVPAQPSAPCYESPPSYEEVQQGIPNLQPISPVETYSQTNPLETRQQHPRSDFDFAFDQNNLVSYGHPQYRQAQPSHFCQQPHPNQPEVQGAYLPAGSITYTAPEIISDTLSDQRPIVRSSSGLDIHYSVKEKAASIFAVVIFSVCVAPYAIFHLVYSLSENRPNLSEAKAVIFSDLVFFILIIRACLLPLGWIHSGSFNRMSLSQ</sequence>
<evidence type="ECO:0000256" key="1">
    <source>
        <dbReference type="SAM" id="Phobius"/>
    </source>
</evidence>
<feature type="transmembrane region" description="Helical" evidence="1">
    <location>
        <begin position="182"/>
        <end position="202"/>
    </location>
</feature>
<dbReference type="EMBL" id="BLXT01004580">
    <property type="protein sequence ID" value="GFO14540.1"/>
    <property type="molecule type" value="Genomic_DNA"/>
</dbReference>
<keyword evidence="1" id="KW-0812">Transmembrane</keyword>
<keyword evidence="1" id="KW-0472">Membrane</keyword>
<name>A0AAV4B4L3_9GAST</name>
<evidence type="ECO:0000313" key="2">
    <source>
        <dbReference type="EMBL" id="GFO14540.1"/>
    </source>
</evidence>
<feature type="transmembrane region" description="Helical" evidence="1">
    <location>
        <begin position="94"/>
        <end position="115"/>
    </location>
</feature>
<evidence type="ECO:0008006" key="4">
    <source>
        <dbReference type="Google" id="ProtNLM"/>
    </source>
</evidence>
<protein>
    <recommendedName>
        <fullName evidence="4">G-protein coupled receptors family 1 profile domain-containing protein</fullName>
    </recommendedName>
</protein>
<dbReference type="Proteomes" id="UP000735302">
    <property type="component" value="Unassembled WGS sequence"/>
</dbReference>
<keyword evidence="3" id="KW-1185">Reference proteome</keyword>
<proteinExistence type="predicted"/>
<evidence type="ECO:0000313" key="3">
    <source>
        <dbReference type="Proteomes" id="UP000735302"/>
    </source>
</evidence>
<feature type="transmembrane region" description="Helical" evidence="1">
    <location>
        <begin position="373"/>
        <end position="395"/>
    </location>
</feature>
<reference evidence="2 3" key="1">
    <citation type="journal article" date="2021" name="Elife">
        <title>Chloroplast acquisition without the gene transfer in kleptoplastic sea slugs, Plakobranchus ocellatus.</title>
        <authorList>
            <person name="Maeda T."/>
            <person name="Takahashi S."/>
            <person name="Yoshida T."/>
            <person name="Shimamura S."/>
            <person name="Takaki Y."/>
            <person name="Nagai Y."/>
            <person name="Toyoda A."/>
            <person name="Suzuki Y."/>
            <person name="Arimoto A."/>
            <person name="Ishii H."/>
            <person name="Satoh N."/>
            <person name="Nishiyama T."/>
            <person name="Hasebe M."/>
            <person name="Maruyama T."/>
            <person name="Minagawa J."/>
            <person name="Obokata J."/>
            <person name="Shigenobu S."/>
        </authorList>
    </citation>
    <scope>NUCLEOTIDE SEQUENCE [LARGE SCALE GENOMIC DNA]</scope>
</reference>
<feature type="transmembrane region" description="Helical" evidence="1">
    <location>
        <begin position="12"/>
        <end position="33"/>
    </location>
</feature>
<accession>A0AAV4B4L3</accession>
<organism evidence="2 3">
    <name type="scientific">Plakobranchus ocellatus</name>
    <dbReference type="NCBI Taxonomy" id="259542"/>
    <lineage>
        <taxon>Eukaryota</taxon>
        <taxon>Metazoa</taxon>
        <taxon>Spiralia</taxon>
        <taxon>Lophotrochozoa</taxon>
        <taxon>Mollusca</taxon>
        <taxon>Gastropoda</taxon>
        <taxon>Heterobranchia</taxon>
        <taxon>Euthyneura</taxon>
        <taxon>Panpulmonata</taxon>
        <taxon>Sacoglossa</taxon>
        <taxon>Placobranchoidea</taxon>
        <taxon>Plakobranchidae</taxon>
        <taxon>Plakobranchus</taxon>
    </lineage>
</organism>
<feature type="transmembrane region" description="Helical" evidence="1">
    <location>
        <begin position="136"/>
        <end position="162"/>
    </location>
</feature>